<dbReference type="PANTHER" id="PTHR45138:SF9">
    <property type="entry name" value="DIGUANYLATE CYCLASE DGCM-RELATED"/>
    <property type="match status" value="1"/>
</dbReference>
<accession>A0A7W5BQZ4</accession>
<dbReference type="SUPFAM" id="SSF55073">
    <property type="entry name" value="Nucleotide cyclase"/>
    <property type="match status" value="1"/>
</dbReference>
<keyword evidence="6" id="KW-1185">Reference proteome</keyword>
<dbReference type="InterPro" id="IPR043128">
    <property type="entry name" value="Rev_trsase/Diguanyl_cyclase"/>
</dbReference>
<dbReference type="Gene3D" id="3.30.70.270">
    <property type="match status" value="1"/>
</dbReference>
<evidence type="ECO:0000313" key="6">
    <source>
        <dbReference type="Proteomes" id="UP000518315"/>
    </source>
</evidence>
<dbReference type="InterPro" id="IPR029787">
    <property type="entry name" value="Nucleotide_cyclase"/>
</dbReference>
<organism evidence="5 6">
    <name type="scientific">Rhizobium pisi</name>
    <dbReference type="NCBI Taxonomy" id="574561"/>
    <lineage>
        <taxon>Bacteria</taxon>
        <taxon>Pseudomonadati</taxon>
        <taxon>Pseudomonadota</taxon>
        <taxon>Alphaproteobacteria</taxon>
        <taxon>Hyphomicrobiales</taxon>
        <taxon>Rhizobiaceae</taxon>
        <taxon>Rhizobium/Agrobacterium group</taxon>
        <taxon>Rhizobium</taxon>
    </lineage>
</organism>
<proteinExistence type="predicted"/>
<feature type="domain" description="GGDEF" evidence="4">
    <location>
        <begin position="219"/>
        <end position="349"/>
    </location>
</feature>
<gene>
    <name evidence="5" type="ORF">FHS26_005289</name>
</gene>
<dbReference type="EMBL" id="JACHXH010000022">
    <property type="protein sequence ID" value="MBB3137527.1"/>
    <property type="molecule type" value="Genomic_DNA"/>
</dbReference>
<evidence type="ECO:0000259" key="4">
    <source>
        <dbReference type="PROSITE" id="PS50887"/>
    </source>
</evidence>
<dbReference type="EC" id="2.7.7.65" evidence="1"/>
<evidence type="ECO:0000313" key="5">
    <source>
        <dbReference type="EMBL" id="MBB3137527.1"/>
    </source>
</evidence>
<keyword evidence="3" id="KW-1133">Transmembrane helix</keyword>
<dbReference type="NCBIfam" id="TIGR00254">
    <property type="entry name" value="GGDEF"/>
    <property type="match status" value="1"/>
</dbReference>
<dbReference type="InterPro" id="IPR000160">
    <property type="entry name" value="GGDEF_dom"/>
</dbReference>
<evidence type="ECO:0000256" key="3">
    <source>
        <dbReference type="SAM" id="Phobius"/>
    </source>
</evidence>
<dbReference type="CDD" id="cd01949">
    <property type="entry name" value="GGDEF"/>
    <property type="match status" value="1"/>
</dbReference>
<name>A0A7W5BQZ4_9HYPH</name>
<feature type="transmembrane region" description="Helical" evidence="3">
    <location>
        <begin position="27"/>
        <end position="43"/>
    </location>
</feature>
<comment type="catalytic activity">
    <reaction evidence="2">
        <text>2 GTP = 3',3'-c-di-GMP + 2 diphosphate</text>
        <dbReference type="Rhea" id="RHEA:24898"/>
        <dbReference type="ChEBI" id="CHEBI:33019"/>
        <dbReference type="ChEBI" id="CHEBI:37565"/>
        <dbReference type="ChEBI" id="CHEBI:58805"/>
        <dbReference type="EC" id="2.7.7.65"/>
    </reaction>
</comment>
<comment type="caution">
    <text evidence="5">The sequence shown here is derived from an EMBL/GenBank/DDBJ whole genome shotgun (WGS) entry which is preliminary data.</text>
</comment>
<keyword evidence="3" id="KW-0812">Transmembrane</keyword>
<dbReference type="FunFam" id="3.30.70.270:FF:000001">
    <property type="entry name" value="Diguanylate cyclase domain protein"/>
    <property type="match status" value="1"/>
</dbReference>
<dbReference type="Pfam" id="PF00990">
    <property type="entry name" value="GGDEF"/>
    <property type="match status" value="1"/>
</dbReference>
<evidence type="ECO:0000256" key="1">
    <source>
        <dbReference type="ARBA" id="ARBA00012528"/>
    </source>
</evidence>
<dbReference type="AlphaFoldDB" id="A0A7W5BQZ4"/>
<evidence type="ECO:0000256" key="2">
    <source>
        <dbReference type="ARBA" id="ARBA00034247"/>
    </source>
</evidence>
<protein>
    <recommendedName>
        <fullName evidence="1">diguanylate cyclase</fullName>
        <ecNumber evidence="1">2.7.7.65</ecNumber>
    </recommendedName>
</protein>
<dbReference type="PANTHER" id="PTHR45138">
    <property type="entry name" value="REGULATORY COMPONENTS OF SENSORY TRANSDUCTION SYSTEM"/>
    <property type="match status" value="1"/>
</dbReference>
<keyword evidence="3" id="KW-0472">Membrane</keyword>
<dbReference type="GO" id="GO:0052621">
    <property type="term" value="F:diguanylate cyclase activity"/>
    <property type="evidence" value="ECO:0007669"/>
    <property type="project" value="UniProtKB-EC"/>
</dbReference>
<dbReference type="PROSITE" id="PS50887">
    <property type="entry name" value="GGDEF"/>
    <property type="match status" value="1"/>
</dbReference>
<dbReference type="Proteomes" id="UP000518315">
    <property type="component" value="Unassembled WGS sequence"/>
</dbReference>
<reference evidence="5 6" key="1">
    <citation type="submission" date="2020-08" db="EMBL/GenBank/DDBJ databases">
        <title>Genomic Encyclopedia of Type Strains, Phase III (KMG-III): the genomes of soil and plant-associated and newly described type strains.</title>
        <authorList>
            <person name="Whitman W."/>
        </authorList>
    </citation>
    <scope>NUCLEOTIDE SEQUENCE [LARGE SCALE GENOMIC DNA]</scope>
    <source>
        <strain evidence="5 6">CECT 4113</strain>
    </source>
</reference>
<dbReference type="SMART" id="SM00267">
    <property type="entry name" value="GGDEF"/>
    <property type="match status" value="1"/>
</dbReference>
<sequence>MAQVAADVQSRLGSASRWRFRNHWRRLYLLTGSFLIGFLRHVMPRQPDRFGMDEIFEQLLHLSAHTDTLIAVYDSSDRLQYANSAFRSVYFIEPDETPLWPDLMRRNFQLRQGTVIRTSNFEEWLRSTQSRRGKIGYRAFETDLWDGRWLWMTEAVQKNGWMLCIASDITSLRAHGRTVRQDRDQAIKASYTDELTGVANRRFVMARVDDMLAAARQGNDGCLAVFDIDNFKHINDRLGHHAGDVVPRDFAHRIHQNVRRNDCFGRVGGEEFLLVMPATGPEDAIAIVERMLMVIRFSRPLPESPDFGYTCSAGIAACVPSDSASDLYRRADQALYAAKLSGRDRVRAA</sequence>
<dbReference type="InterPro" id="IPR050469">
    <property type="entry name" value="Diguanylate_Cyclase"/>
</dbReference>